<dbReference type="EC" id="6.6.1.2" evidence="2"/>
<dbReference type="Pfam" id="PF02514">
    <property type="entry name" value="CobN-Mg_chel"/>
    <property type="match status" value="1"/>
</dbReference>
<dbReference type="InterPro" id="IPR003672">
    <property type="entry name" value="CobN/Mg_chltase"/>
</dbReference>
<gene>
    <name evidence="2" type="ORF">HNR67_007606</name>
</gene>
<name>A0A7W7FYA7_9PSEU</name>
<evidence type="ECO:0000313" key="3">
    <source>
        <dbReference type="Proteomes" id="UP000533598"/>
    </source>
</evidence>
<dbReference type="EMBL" id="JACHMH010000001">
    <property type="protein sequence ID" value="MBB4681488.1"/>
    <property type="molecule type" value="Genomic_DNA"/>
</dbReference>
<proteinExistence type="predicted"/>
<sequence>MILLLSTSDTDLLSARASEADYRLGNPARLLVDDLPALVEGVDLVVVRILGGRRMWEEGLDWLLAGPRPVVVLGGEQAPDAQLMELSTVPGGVCAEAHAYLAHGGAANLAELHNFLSDTVLLTGLGFAAPQPTPTWGVLAREARTTSGPVVAVLYYRAHHVAGNTAFVEALSSAIEDAGGQALPVFCSSLRTAEPELLAELGKADALVVTVLAAGGTKPAAASAGGEDDAWDVGALAALDVPILQGLCLTSSRESWAANDDGLSPLDTATQVAIPEFDGRIITVPFSFKEIDPDGLTVYVADPERAARVAGIAVKHAQLRHIPAADRRIALMLSAYPTKHSRIGNAVGLDTPASVVKLLAALRDNGYDIGPAEGDGALPGVAELDGDALIHALIAAGGQDENWLTETQLSGNPVRISAAKYREFYDTLPADFREELEGHWGAAPGELFVDRGQDPEGEIVLAALTAGNVVVMVQPPRGFGENPIAIYHDPDLPPSHHYLAAYRWLAEEFGAHAMVHVGKHGNLEWLPGKTVGMSASCGTDAALGDIPLIYPFLVNDPGEGTQAKRRAHATLVDHLVPPMTRADSYGDIARLEQLLDEHSNIAAMDPAKLPAIRAQIWTLIQAAKLDHDLGLDDRPHDAEFDDFLLHVDGWLCEVKDVQIRDGLHILGAAPEGEARINLVLAMIQARQMWAGQVAALPGIREALGLNEDGSASRTETDAIEALARELVTAMDAGGWVQGSATEVVRSVLDKDNEDVAKVLEFAAAEVVPRLARTTDELGHLLHALDGGYVPAGPSGSPLRGLVNVLPTGRNFYSVDPKAVPSRLAWETGQAMADSLLDRYRKDTGEWPPSVGLSVWGTSAMRTAGDDIAEVLALLGVRPVWDDQSRRVTGLEVIDLAELGRPRIDVTVRISGFFRDAFPHVVALLDDAVRLVAALDEPAEQNFVRAHAEADKAEHGDDRRATMRIFGSKPGAYGAGLLPLIDSKNWRDDADLAEVYAVWGGYAYGRELDGQPARGDMESAYKRIAVAAKNVDTREHDIADSDDYFQYHGGMVATVRALTGKAPAAYIGDSTRPDAVRTRTLNEEVSRVFRARVVNPRWLSAMRRHGYKGAFEMAATVDYLFGYDATTGVVADWMYEKLAESYVLDEENHKFLTEANPWALHGIAERLLEAVERKLWESPEQATLDALREAYLATEGELEGDS</sequence>
<keyword evidence="2" id="KW-0436">Ligase</keyword>
<accession>A0A7W7FYA7</accession>
<dbReference type="Proteomes" id="UP000533598">
    <property type="component" value="Unassembled WGS sequence"/>
</dbReference>
<keyword evidence="3" id="KW-1185">Reference proteome</keyword>
<dbReference type="PANTHER" id="PTHR44119:SF4">
    <property type="entry name" value="AEROBIC COBALTOCHELATASE SUBUNIT COBN"/>
    <property type="match status" value="1"/>
</dbReference>
<feature type="domain" description="CobN/magnesium chelatase" evidence="1">
    <location>
        <begin position="98"/>
        <end position="1180"/>
    </location>
</feature>
<protein>
    <submittedName>
        <fullName evidence="2">Cobaltochelatase CobN</fullName>
        <ecNumber evidence="2">6.6.1.2</ecNumber>
    </submittedName>
</protein>
<dbReference type="AlphaFoldDB" id="A0A7W7FYA7"/>
<dbReference type="GO" id="GO:0051116">
    <property type="term" value="F:cobaltochelatase activity"/>
    <property type="evidence" value="ECO:0007669"/>
    <property type="project" value="UniProtKB-EC"/>
</dbReference>
<dbReference type="NCBIfam" id="TIGR02257">
    <property type="entry name" value="cobalto_cobN"/>
    <property type="match status" value="1"/>
</dbReference>
<reference evidence="2 3" key="1">
    <citation type="submission" date="2020-08" db="EMBL/GenBank/DDBJ databases">
        <title>Sequencing the genomes of 1000 actinobacteria strains.</title>
        <authorList>
            <person name="Klenk H.-P."/>
        </authorList>
    </citation>
    <scope>NUCLEOTIDE SEQUENCE [LARGE SCALE GENOMIC DNA]</scope>
    <source>
        <strain evidence="2 3">DSM 44230</strain>
    </source>
</reference>
<dbReference type="CDD" id="cd10150">
    <property type="entry name" value="CobN_like"/>
    <property type="match status" value="1"/>
</dbReference>
<dbReference type="InterPro" id="IPR011953">
    <property type="entry name" value="Cobalto_CobN"/>
</dbReference>
<dbReference type="PANTHER" id="PTHR44119">
    <property type="entry name" value="MAGNESIUM-CHELATASE SUBUNIT CHLH, CHLOROPLASTIC"/>
    <property type="match status" value="1"/>
</dbReference>
<evidence type="ECO:0000313" key="2">
    <source>
        <dbReference type="EMBL" id="MBB4681488.1"/>
    </source>
</evidence>
<evidence type="ECO:0000259" key="1">
    <source>
        <dbReference type="Pfam" id="PF02514"/>
    </source>
</evidence>
<dbReference type="RefSeq" id="WP_185008101.1">
    <property type="nucleotide sequence ID" value="NZ_BAAAUI010000008.1"/>
</dbReference>
<dbReference type="GO" id="GO:0009236">
    <property type="term" value="P:cobalamin biosynthetic process"/>
    <property type="evidence" value="ECO:0007669"/>
    <property type="project" value="InterPro"/>
</dbReference>
<comment type="caution">
    <text evidence="2">The sequence shown here is derived from an EMBL/GenBank/DDBJ whole genome shotgun (WGS) entry which is preliminary data.</text>
</comment>
<organism evidence="2 3">
    <name type="scientific">Crossiella cryophila</name>
    <dbReference type="NCBI Taxonomy" id="43355"/>
    <lineage>
        <taxon>Bacteria</taxon>
        <taxon>Bacillati</taxon>
        <taxon>Actinomycetota</taxon>
        <taxon>Actinomycetes</taxon>
        <taxon>Pseudonocardiales</taxon>
        <taxon>Pseudonocardiaceae</taxon>
        <taxon>Crossiella</taxon>
    </lineage>
</organism>